<evidence type="ECO:0000256" key="8">
    <source>
        <dbReference type="ARBA" id="ARBA00022801"/>
    </source>
</evidence>
<dbReference type="GO" id="GO:0008270">
    <property type="term" value="F:zinc ion binding"/>
    <property type="evidence" value="ECO:0007669"/>
    <property type="project" value="UniProtKB-KW"/>
</dbReference>
<dbReference type="SUPFAM" id="SSF46919">
    <property type="entry name" value="N-terminal Zn binding domain of HIV integrase"/>
    <property type="match status" value="1"/>
</dbReference>
<evidence type="ECO:0000256" key="7">
    <source>
        <dbReference type="ARBA" id="ARBA00022771"/>
    </source>
</evidence>
<evidence type="ECO:0000256" key="16">
    <source>
        <dbReference type="SAM" id="MobiDB-lite"/>
    </source>
</evidence>
<keyword evidence="3" id="KW-0548">Nucleotidyltransferase</keyword>
<accession>A0A8K1GLZ6</accession>
<organism evidence="22 23">
    <name type="scientific">Zosterops borbonicus</name>
    <dbReference type="NCBI Taxonomy" id="364589"/>
    <lineage>
        <taxon>Eukaryota</taxon>
        <taxon>Metazoa</taxon>
        <taxon>Chordata</taxon>
        <taxon>Craniata</taxon>
        <taxon>Vertebrata</taxon>
        <taxon>Euteleostomi</taxon>
        <taxon>Archelosauria</taxon>
        <taxon>Archosauria</taxon>
        <taxon>Dinosauria</taxon>
        <taxon>Saurischia</taxon>
        <taxon>Theropoda</taxon>
        <taxon>Coelurosauria</taxon>
        <taxon>Aves</taxon>
        <taxon>Neognathae</taxon>
        <taxon>Neoaves</taxon>
        <taxon>Telluraves</taxon>
        <taxon>Australaves</taxon>
        <taxon>Passeriformes</taxon>
        <taxon>Sylvioidea</taxon>
        <taxon>Zosteropidae</taxon>
        <taxon>Zosterops</taxon>
    </lineage>
</organism>
<dbReference type="PROSITE" id="PS50876">
    <property type="entry name" value="ZF_INTEGRASE"/>
    <property type="match status" value="1"/>
</dbReference>
<dbReference type="InterPro" id="IPR021109">
    <property type="entry name" value="Peptidase_aspartic_dom_sf"/>
</dbReference>
<dbReference type="Gene3D" id="2.30.30.10">
    <property type="entry name" value="Integrase, C-terminal domain superfamily, retroviral"/>
    <property type="match status" value="1"/>
</dbReference>
<dbReference type="SUPFAM" id="SSF50122">
    <property type="entry name" value="DNA-binding domain of retroviral integrase"/>
    <property type="match status" value="1"/>
</dbReference>
<feature type="domain" description="Integrase catalytic" evidence="20">
    <location>
        <begin position="837"/>
        <end position="1000"/>
    </location>
</feature>
<keyword evidence="23" id="KW-1185">Reference proteome</keyword>
<evidence type="ECO:0008006" key="24">
    <source>
        <dbReference type="Google" id="ProtNLM"/>
    </source>
</evidence>
<name>A0A8K1GLZ6_9PASS</name>
<dbReference type="GO" id="GO:0003964">
    <property type="term" value="F:RNA-directed DNA polymerase activity"/>
    <property type="evidence" value="ECO:0007669"/>
    <property type="project" value="UniProtKB-KW"/>
</dbReference>
<dbReference type="InterPro" id="IPR012337">
    <property type="entry name" value="RNaseH-like_sf"/>
</dbReference>
<feature type="domain" description="Integrase-type" evidence="21">
    <location>
        <begin position="1009"/>
        <end position="1056"/>
    </location>
</feature>
<keyword evidence="11" id="KW-0695">RNA-directed DNA polymerase</keyword>
<feature type="DNA-binding region" description="Integrase-type" evidence="15">
    <location>
        <begin position="1009"/>
        <end position="1056"/>
    </location>
</feature>
<evidence type="ECO:0000256" key="13">
    <source>
        <dbReference type="ARBA" id="ARBA00023268"/>
    </source>
</evidence>
<evidence type="ECO:0000259" key="19">
    <source>
        <dbReference type="PROSITE" id="PS50878"/>
    </source>
</evidence>
<sequence length="1193" mass="134460">MGKRDLSNPGHDFLMDFPFSSEGQQSCPLQSSEEVSPDVTNSSPLKSSLPAETNASVSAVVTDRSLMTTSDGVPFHLRITEGMWIRDDEWRHVAVGRNRGTWHKIGTTYVVVGDCKFTPPEIEIVPQTTPADPEWFELWLRCTAPPTYLAKGQIIAQAIPSLPERVCLEGDCETCHPQVRPVMRITQNRPEEVCKLKVGKETTTIKGLLDTGADVTVIPEHLWPSQWPLQNVAEQVEGVGGLQLAKQSKHMVQIKGSKGRLANVKPFVLRYKTPLWGRDVLSQWGATIELPDSPKSIYAAAIEQRPTQKLNWLTDSPVWVEQWPLSKEKLQALNQLVEEQLRKGHLEETTSPWNTPVFVIQKSDKTRWRLLQDLRQINNVIEDMGSLQPGMPSPAMLPQNYQLAVIDIKDCFFQIPLHPDDAPRFAFSVPNINREAPRKRYHWKVLPQGMKNSPAICQWYVSSLLTPVRAAAHQAIIYHYMDDVLVCAPNDDLLAQALDLTVTALVAAGFELQETKIQRMPPWKYLGLEINKRTIVPQKLAINTNIKTLADVHQLCGALNWVRPWLGLTTKDLAPLFNLLKGGEGLSSPRSLTLEAQKALEKVQELLSTRQANRCRTDLPFRFVILGNLPHLHGVIFQWDSGVTKMPRKDRGGKDPLIIIEWVFLSHHRSKRMSRPQELMAELIRKARVRIKDLAGCDFEVIHVPIRINSSYVAGVVSRAENSVLQEVPNVVLFNLLSKLIRLISHRGQPFYVVHTRSHTDLPGFIAEGNRRADALAAPVAKAPLPDVFQQAKLSHQLFHQNVPGLVRRFHLTRDQARAIVATCPSCQQHAMPTMHAGVNPRGLSSNEVWQMDVTHIPQFGRMKYVHVSVDTFSSAVFASPHTGEKAVDVIKHLLMAFSFLGIPREIKTDNGPSYASREFRDFLQRWGVEHKTGIPYSPTGQAIVERTHQNIKRVLGQQNQILKLETPQIRLARVLYTINFLNCSFEVMNPPIIRHFEGNPNLKLEKKPPVLVKDPETMRIEGPHDLITWGRGYACVSTPSGLKWVPAKWVRPYIPKASEKPVQQVDPAKFHQRAPGGRRLLHLVVVLTVLSPALSWVVPQPKANVWRTLARAMGQDHICLSQGSTKDPIVSCLVGIPSQESELPPELLQWKDNFNEKPFPEYSREYCISVARASLGTRSDYMNALELKNHCL</sequence>
<dbReference type="Gene3D" id="3.30.420.10">
    <property type="entry name" value="Ribonuclease H-like superfamily/Ribonuclease H"/>
    <property type="match status" value="2"/>
</dbReference>
<evidence type="ECO:0000256" key="6">
    <source>
        <dbReference type="ARBA" id="ARBA00022759"/>
    </source>
</evidence>
<dbReference type="PANTHER" id="PTHR41694">
    <property type="entry name" value="ENDOGENOUS RETROVIRUS GROUP K MEMBER POL PROTEIN"/>
    <property type="match status" value="1"/>
</dbReference>
<evidence type="ECO:0000256" key="4">
    <source>
        <dbReference type="ARBA" id="ARBA00022722"/>
    </source>
</evidence>
<keyword evidence="10" id="KW-0229">DNA integration</keyword>
<feature type="domain" description="Peptidase A2" evidence="17">
    <location>
        <begin position="205"/>
        <end position="280"/>
    </location>
</feature>
<dbReference type="InterPro" id="IPR034170">
    <property type="entry name" value="Retropepsin-like_cat_dom"/>
</dbReference>
<reference evidence="22" key="1">
    <citation type="submission" date="2019-04" db="EMBL/GenBank/DDBJ databases">
        <title>Genome assembly of Zosterops borbonicus 15179.</title>
        <authorList>
            <person name="Leroy T."/>
            <person name="Anselmetti Y."/>
            <person name="Tilak M.-K."/>
            <person name="Nabholz B."/>
        </authorList>
    </citation>
    <scope>NUCLEOTIDE SEQUENCE</scope>
    <source>
        <strain evidence="22">HGM_15179</strain>
        <tissue evidence="22">Muscle</tissue>
    </source>
</reference>
<dbReference type="Gene3D" id="3.10.10.10">
    <property type="entry name" value="HIV Type 1 Reverse Transcriptase, subunit A, domain 1"/>
    <property type="match status" value="1"/>
</dbReference>
<keyword evidence="13" id="KW-0511">Multifunctional enzyme</keyword>
<dbReference type="InterPro" id="IPR017856">
    <property type="entry name" value="Integrase-like_N"/>
</dbReference>
<feature type="domain" description="Integrase-type" evidence="18">
    <location>
        <begin position="787"/>
        <end position="828"/>
    </location>
</feature>
<dbReference type="EMBL" id="SWJQ01000149">
    <property type="protein sequence ID" value="TRZ20423.1"/>
    <property type="molecule type" value="Genomic_DNA"/>
</dbReference>
<dbReference type="Pfam" id="PF00552">
    <property type="entry name" value="IN_DBD_C"/>
    <property type="match status" value="1"/>
</dbReference>
<dbReference type="Pfam" id="PF02022">
    <property type="entry name" value="Integrase_Zn"/>
    <property type="match status" value="1"/>
</dbReference>
<dbReference type="InterPro" id="IPR010661">
    <property type="entry name" value="RVT_thumb"/>
</dbReference>
<dbReference type="PANTHER" id="PTHR41694:SF4">
    <property type="entry name" value="ENDOGENOUS RETROVIRUS GROUP K MEMBER 10 POL PROTEIN-RELATED"/>
    <property type="match status" value="1"/>
</dbReference>
<dbReference type="GO" id="GO:0015074">
    <property type="term" value="P:DNA integration"/>
    <property type="evidence" value="ECO:0007669"/>
    <property type="project" value="UniProtKB-KW"/>
</dbReference>
<keyword evidence="8" id="KW-0378">Hydrolase</keyword>
<dbReference type="InterPro" id="IPR036862">
    <property type="entry name" value="Integrase_C_dom_sf_retrovir"/>
</dbReference>
<dbReference type="SUPFAM" id="SSF50630">
    <property type="entry name" value="Acid proteases"/>
    <property type="match status" value="1"/>
</dbReference>
<dbReference type="GO" id="GO:0006508">
    <property type="term" value="P:proteolysis"/>
    <property type="evidence" value="ECO:0007669"/>
    <property type="project" value="InterPro"/>
</dbReference>
<evidence type="ECO:0000256" key="2">
    <source>
        <dbReference type="ARBA" id="ARBA00022679"/>
    </source>
</evidence>
<dbReference type="GO" id="GO:0004190">
    <property type="term" value="F:aspartic-type endopeptidase activity"/>
    <property type="evidence" value="ECO:0007669"/>
    <property type="project" value="InterPro"/>
</dbReference>
<dbReference type="InterPro" id="IPR018061">
    <property type="entry name" value="Retropepsins"/>
</dbReference>
<dbReference type="InterPro" id="IPR043128">
    <property type="entry name" value="Rev_trsase/Diguanyl_cyclase"/>
</dbReference>
<dbReference type="GO" id="GO:0035613">
    <property type="term" value="F:RNA stem-loop binding"/>
    <property type="evidence" value="ECO:0007669"/>
    <property type="project" value="TreeGrafter"/>
</dbReference>
<dbReference type="InterPro" id="IPR043502">
    <property type="entry name" value="DNA/RNA_pol_sf"/>
</dbReference>
<feature type="region of interest" description="Disordered" evidence="16">
    <location>
        <begin position="1"/>
        <end position="54"/>
    </location>
</feature>
<dbReference type="Pfam" id="PF00077">
    <property type="entry name" value="RVP"/>
    <property type="match status" value="1"/>
</dbReference>
<dbReference type="Pfam" id="PF06817">
    <property type="entry name" value="RVT_thumb"/>
    <property type="match status" value="1"/>
</dbReference>
<feature type="domain" description="Reverse transcriptase" evidence="19">
    <location>
        <begin position="341"/>
        <end position="530"/>
    </location>
</feature>
<dbReference type="CDD" id="cd05482">
    <property type="entry name" value="HIV_retropepsin_like"/>
    <property type="match status" value="1"/>
</dbReference>
<dbReference type="InterPro" id="IPR001995">
    <property type="entry name" value="Peptidase_A2_cat"/>
</dbReference>
<comment type="similarity">
    <text evidence="1">Belongs to the beta type-B retroviral polymerase family. HERV class-II K(HML-2) pol subfamily.</text>
</comment>
<evidence type="ECO:0000256" key="1">
    <source>
        <dbReference type="ARBA" id="ARBA00010879"/>
    </source>
</evidence>
<protein>
    <recommendedName>
        <fullName evidence="24">Integrase</fullName>
    </recommendedName>
</protein>
<keyword evidence="4" id="KW-0540">Nuclease</keyword>
<keyword evidence="12" id="KW-0238">DNA-binding</keyword>
<evidence type="ECO:0000313" key="23">
    <source>
        <dbReference type="Proteomes" id="UP000796761"/>
    </source>
</evidence>
<evidence type="ECO:0000256" key="11">
    <source>
        <dbReference type="ARBA" id="ARBA00022918"/>
    </source>
</evidence>
<dbReference type="Gene3D" id="2.40.70.10">
    <property type="entry name" value="Acid Proteases"/>
    <property type="match status" value="1"/>
</dbReference>
<comment type="caution">
    <text evidence="22">The sequence shown here is derived from an EMBL/GenBank/DDBJ whole genome shotgun (WGS) entry which is preliminary data.</text>
</comment>
<dbReference type="InterPro" id="IPR001584">
    <property type="entry name" value="Integrase_cat-core"/>
</dbReference>
<proteinExistence type="inferred from homology"/>
<evidence type="ECO:0000259" key="21">
    <source>
        <dbReference type="PROSITE" id="PS51027"/>
    </source>
</evidence>
<keyword evidence="2" id="KW-0808">Transferase</keyword>
<dbReference type="InterPro" id="IPR001037">
    <property type="entry name" value="Integrase_C_retrovir"/>
</dbReference>
<dbReference type="PROSITE" id="PS00141">
    <property type="entry name" value="ASP_PROTEASE"/>
    <property type="match status" value="1"/>
</dbReference>
<dbReference type="Gene3D" id="1.10.10.200">
    <property type="match status" value="1"/>
</dbReference>
<dbReference type="InterPro" id="IPR000477">
    <property type="entry name" value="RT_dom"/>
</dbReference>
<evidence type="ECO:0000256" key="10">
    <source>
        <dbReference type="ARBA" id="ARBA00022908"/>
    </source>
</evidence>
<evidence type="ECO:0000256" key="9">
    <source>
        <dbReference type="ARBA" id="ARBA00022833"/>
    </source>
</evidence>
<dbReference type="AlphaFoldDB" id="A0A8K1GLZ6"/>
<keyword evidence="7 14" id="KW-0863">Zinc-finger</keyword>
<dbReference type="Pfam" id="PF00665">
    <property type="entry name" value="rve"/>
    <property type="match status" value="1"/>
</dbReference>
<evidence type="ECO:0000256" key="3">
    <source>
        <dbReference type="ARBA" id="ARBA00022695"/>
    </source>
</evidence>
<keyword evidence="6" id="KW-0255">Endonuclease</keyword>
<evidence type="ECO:0000313" key="22">
    <source>
        <dbReference type="EMBL" id="TRZ20423.1"/>
    </source>
</evidence>
<evidence type="ECO:0000256" key="14">
    <source>
        <dbReference type="PROSITE-ProRule" id="PRU00450"/>
    </source>
</evidence>
<dbReference type="InterPro" id="IPR003308">
    <property type="entry name" value="Integrase_Zn-bd_dom_N"/>
</dbReference>
<keyword evidence="9" id="KW-0862">Zinc</keyword>
<dbReference type="PROSITE" id="PS50175">
    <property type="entry name" value="ASP_PROT_RETROV"/>
    <property type="match status" value="1"/>
</dbReference>
<dbReference type="PROSITE" id="PS50878">
    <property type="entry name" value="RT_POL"/>
    <property type="match status" value="1"/>
</dbReference>
<dbReference type="Proteomes" id="UP000796761">
    <property type="component" value="Unassembled WGS sequence"/>
</dbReference>
<dbReference type="GO" id="GO:0004519">
    <property type="term" value="F:endonuclease activity"/>
    <property type="evidence" value="ECO:0007669"/>
    <property type="project" value="UniProtKB-KW"/>
</dbReference>
<dbReference type="InterPro" id="IPR001969">
    <property type="entry name" value="Aspartic_peptidase_AS"/>
</dbReference>
<dbReference type="Pfam" id="PF00078">
    <property type="entry name" value="RVT_1"/>
    <property type="match status" value="1"/>
</dbReference>
<dbReference type="OrthoDB" id="6773263at2759"/>
<evidence type="ECO:0000259" key="17">
    <source>
        <dbReference type="PROSITE" id="PS50175"/>
    </source>
</evidence>
<dbReference type="GO" id="GO:0003677">
    <property type="term" value="F:DNA binding"/>
    <property type="evidence" value="ECO:0007669"/>
    <property type="project" value="UniProtKB-KW"/>
</dbReference>
<feature type="compositionally biased region" description="Polar residues" evidence="16">
    <location>
        <begin position="21"/>
        <end position="54"/>
    </location>
</feature>
<dbReference type="PROSITE" id="PS51027">
    <property type="entry name" value="INTEGRASE_DBD"/>
    <property type="match status" value="1"/>
</dbReference>
<dbReference type="InterPro" id="IPR036397">
    <property type="entry name" value="RNaseH_sf"/>
</dbReference>
<dbReference type="Gene3D" id="3.30.70.270">
    <property type="match status" value="2"/>
</dbReference>
<evidence type="ECO:0000256" key="15">
    <source>
        <dbReference type="PROSITE-ProRule" id="PRU00506"/>
    </source>
</evidence>
<evidence type="ECO:0000256" key="5">
    <source>
        <dbReference type="ARBA" id="ARBA00022723"/>
    </source>
</evidence>
<dbReference type="SUPFAM" id="SSF56672">
    <property type="entry name" value="DNA/RNA polymerases"/>
    <property type="match status" value="1"/>
</dbReference>
<gene>
    <name evidence="22" type="ORF">HGM15179_006694</name>
</gene>
<keyword evidence="5" id="KW-0479">Metal-binding</keyword>
<evidence type="ECO:0000256" key="12">
    <source>
        <dbReference type="ARBA" id="ARBA00023125"/>
    </source>
</evidence>
<evidence type="ECO:0000259" key="18">
    <source>
        <dbReference type="PROSITE" id="PS50876"/>
    </source>
</evidence>
<dbReference type="SUPFAM" id="SSF53098">
    <property type="entry name" value="Ribonuclease H-like"/>
    <property type="match status" value="1"/>
</dbReference>
<dbReference type="PROSITE" id="PS50994">
    <property type="entry name" value="INTEGRASE"/>
    <property type="match status" value="1"/>
</dbReference>
<evidence type="ECO:0000259" key="20">
    <source>
        <dbReference type="PROSITE" id="PS50994"/>
    </source>
</evidence>